<feature type="transmembrane region" description="Helical" evidence="8">
    <location>
        <begin position="279"/>
        <end position="301"/>
    </location>
</feature>
<gene>
    <name evidence="9" type="ORF">FOY91_17435</name>
</gene>
<reference evidence="9 10" key="1">
    <citation type="submission" date="2019-07" db="EMBL/GenBank/DDBJ databases">
        <title>Sphingomonas solaris sp. nov., isolated from a solar panel from Boston, Massachusetts.</title>
        <authorList>
            <person name="Tanner K."/>
            <person name="Pascual J."/>
            <person name="Mancuso C."/>
            <person name="Pereto J."/>
            <person name="Khalil A."/>
            <person name="Vilanova C."/>
        </authorList>
    </citation>
    <scope>NUCLEOTIDE SEQUENCE [LARGE SCALE GENOMIC DNA]</scope>
    <source>
        <strain evidence="9 10">R4DWN</strain>
    </source>
</reference>
<feature type="transmembrane region" description="Helical" evidence="8">
    <location>
        <begin position="26"/>
        <end position="44"/>
    </location>
</feature>
<keyword evidence="6 8" id="KW-1133">Transmembrane helix</keyword>
<dbReference type="PANTHER" id="PTHR21716:SF53">
    <property type="entry name" value="PERMEASE PERM-RELATED"/>
    <property type="match status" value="1"/>
</dbReference>
<keyword evidence="10" id="KW-1185">Reference proteome</keyword>
<dbReference type="GO" id="GO:0055085">
    <property type="term" value="P:transmembrane transport"/>
    <property type="evidence" value="ECO:0007669"/>
    <property type="project" value="TreeGrafter"/>
</dbReference>
<dbReference type="EMBL" id="VNIM01000096">
    <property type="protein sequence ID" value="TVV71144.1"/>
    <property type="molecule type" value="Genomic_DNA"/>
</dbReference>
<comment type="caution">
    <text evidence="9">The sequence shown here is derived from an EMBL/GenBank/DDBJ whole genome shotgun (WGS) entry which is preliminary data.</text>
</comment>
<feature type="transmembrane region" description="Helical" evidence="8">
    <location>
        <begin position="50"/>
        <end position="69"/>
    </location>
</feature>
<evidence type="ECO:0000256" key="1">
    <source>
        <dbReference type="ARBA" id="ARBA00004651"/>
    </source>
</evidence>
<dbReference type="OrthoDB" id="9799225at2"/>
<feature type="transmembrane region" description="Helical" evidence="8">
    <location>
        <begin position="308"/>
        <end position="327"/>
    </location>
</feature>
<evidence type="ECO:0000256" key="8">
    <source>
        <dbReference type="SAM" id="Phobius"/>
    </source>
</evidence>
<proteinExistence type="inferred from homology"/>
<feature type="transmembrane region" description="Helical" evidence="8">
    <location>
        <begin position="185"/>
        <end position="208"/>
    </location>
</feature>
<feature type="transmembrane region" description="Helical" evidence="8">
    <location>
        <begin position="347"/>
        <end position="372"/>
    </location>
</feature>
<evidence type="ECO:0000256" key="5">
    <source>
        <dbReference type="ARBA" id="ARBA00022692"/>
    </source>
</evidence>
<evidence type="ECO:0000256" key="4">
    <source>
        <dbReference type="ARBA" id="ARBA00022475"/>
    </source>
</evidence>
<organism evidence="9 10">
    <name type="scientific">Alterirhizorhabdus solaris</name>
    <dbReference type="NCBI Taxonomy" id="2529389"/>
    <lineage>
        <taxon>Bacteria</taxon>
        <taxon>Pseudomonadati</taxon>
        <taxon>Pseudomonadota</taxon>
        <taxon>Alphaproteobacteria</taxon>
        <taxon>Sphingomonadales</taxon>
        <taxon>Rhizorhabdaceae</taxon>
        <taxon>Alterirhizorhabdus</taxon>
    </lineage>
</organism>
<name>A0A558QVI3_9SPHN</name>
<dbReference type="InterPro" id="IPR002549">
    <property type="entry name" value="AI-2E-like"/>
</dbReference>
<keyword evidence="7 8" id="KW-0472">Membrane</keyword>
<evidence type="ECO:0000313" key="9">
    <source>
        <dbReference type="EMBL" id="TVV71144.1"/>
    </source>
</evidence>
<evidence type="ECO:0000256" key="7">
    <source>
        <dbReference type="ARBA" id="ARBA00023136"/>
    </source>
</evidence>
<feature type="transmembrane region" description="Helical" evidence="8">
    <location>
        <begin position="248"/>
        <end position="267"/>
    </location>
</feature>
<dbReference type="GO" id="GO:0005886">
    <property type="term" value="C:plasma membrane"/>
    <property type="evidence" value="ECO:0007669"/>
    <property type="project" value="UniProtKB-SubCell"/>
</dbReference>
<dbReference type="AlphaFoldDB" id="A0A558QVI3"/>
<keyword evidence="5 8" id="KW-0812">Transmembrane</keyword>
<evidence type="ECO:0000256" key="3">
    <source>
        <dbReference type="ARBA" id="ARBA00022448"/>
    </source>
</evidence>
<keyword evidence="3" id="KW-0813">Transport</keyword>
<sequence length="618" mass="66171">MLIPRDRDPRVPMADPVFRVRGRQGWQPLVPWLIGTIVACWLYFGRTVLIPIILAVLLSFLLAPIVSGFRRARLPRFPSVLLAVLLALGGIAVTGAVIVSQAATLTKDAPAYAERIADKAASIRASVQDRLGFLIRESREGGSGHRDAALARRQGERKLSSQTTNAIPVEVHEPPATAIEQIRTIILPALAPVETALIVIIVTIFILLQKEDLRDRLIRLMGTADLHRTTIALDDGAKRLSRYFLSQFVVNCGFGAVIWGGLFLLGVPSPGLWGILAGLLRFVPYVGPVVAAVGPLALAAAIDPGWGLVIYVALLFLIVEPLVGYAIEPMLYGHQTGLSPVSVVVAALFWTWIWGPVGLVLSMPLTLMLVVLGRHIPAFSIFDIMLGDRPALTPAETFYQRALVGHPDAAIEQAEELLESQKLADYFDEVVLPGLRLAAVDVDRGAVERSSMHAVCETTVEMLAALADHRDVAPVASAIVPPGDGVEEPADLVGRAFVCIPGPGPLDAAVAAMAAQLLRRAGGDVREQSRDRLRDSGGTAFDPGDADTICILGLFDARAAGRMKPVVRSIEQQFPAVRVVIGVQRALVRKDETKEGGLPPVPSLAAVIDAARAVSPPD</sequence>
<evidence type="ECO:0000313" key="10">
    <source>
        <dbReference type="Proteomes" id="UP000318681"/>
    </source>
</evidence>
<accession>A0A558QVI3</accession>
<comment type="similarity">
    <text evidence="2">Belongs to the autoinducer-2 exporter (AI-2E) (TC 2.A.86) family.</text>
</comment>
<dbReference type="RefSeq" id="WP_145154684.1">
    <property type="nucleotide sequence ID" value="NZ_VNIM01000096.1"/>
</dbReference>
<dbReference type="Pfam" id="PF01594">
    <property type="entry name" value="AI-2E_transport"/>
    <property type="match status" value="1"/>
</dbReference>
<protein>
    <submittedName>
        <fullName evidence="9">AI-2E family transporter</fullName>
    </submittedName>
</protein>
<dbReference type="PANTHER" id="PTHR21716">
    <property type="entry name" value="TRANSMEMBRANE PROTEIN"/>
    <property type="match status" value="1"/>
</dbReference>
<evidence type="ECO:0000256" key="2">
    <source>
        <dbReference type="ARBA" id="ARBA00009773"/>
    </source>
</evidence>
<comment type="subcellular location">
    <subcellularLocation>
        <location evidence="1">Cell membrane</location>
        <topology evidence="1">Multi-pass membrane protein</topology>
    </subcellularLocation>
</comment>
<dbReference type="Proteomes" id="UP000318681">
    <property type="component" value="Unassembled WGS sequence"/>
</dbReference>
<evidence type="ECO:0000256" key="6">
    <source>
        <dbReference type="ARBA" id="ARBA00022989"/>
    </source>
</evidence>
<feature type="transmembrane region" description="Helical" evidence="8">
    <location>
        <begin position="81"/>
        <end position="103"/>
    </location>
</feature>
<keyword evidence="4" id="KW-1003">Cell membrane</keyword>